<comment type="caution">
    <text evidence="2">The sequence shown here is derived from an EMBL/GenBank/DDBJ whole genome shotgun (WGS) entry which is preliminary data.</text>
</comment>
<proteinExistence type="predicted"/>
<gene>
    <name evidence="2" type="ORF">LCGC14_3145490</name>
</gene>
<keyword evidence="1" id="KW-0812">Transmembrane</keyword>
<dbReference type="AlphaFoldDB" id="A0A0F8YK01"/>
<accession>A0A0F8YK01</accession>
<name>A0A0F8YK01_9ZZZZ</name>
<sequence length="144" mass="15093">MMSSAQPDRETTCAVCGAGVEADAPFCWLCRQAIAHLDAAAVAAGDRPVAVVAPRATYQFGLSTLMLMITLSAVLMSVTSMEPGLGLALAVLSAPPVIRTYVIVYRRKTLGRNVSTGEKVAMYLGSLLVTAIMLTVLSVGQNAF</sequence>
<feature type="transmembrane region" description="Helical" evidence="1">
    <location>
        <begin position="120"/>
        <end position="140"/>
    </location>
</feature>
<reference evidence="2" key="1">
    <citation type="journal article" date="2015" name="Nature">
        <title>Complex archaea that bridge the gap between prokaryotes and eukaryotes.</title>
        <authorList>
            <person name="Spang A."/>
            <person name="Saw J.H."/>
            <person name="Jorgensen S.L."/>
            <person name="Zaremba-Niedzwiedzka K."/>
            <person name="Martijn J."/>
            <person name="Lind A.E."/>
            <person name="van Eijk R."/>
            <person name="Schleper C."/>
            <person name="Guy L."/>
            <person name="Ettema T.J."/>
        </authorList>
    </citation>
    <scope>NUCLEOTIDE SEQUENCE</scope>
</reference>
<evidence type="ECO:0000256" key="1">
    <source>
        <dbReference type="SAM" id="Phobius"/>
    </source>
</evidence>
<feature type="transmembrane region" description="Helical" evidence="1">
    <location>
        <begin position="84"/>
        <end position="104"/>
    </location>
</feature>
<keyword evidence="1" id="KW-1133">Transmembrane helix</keyword>
<dbReference type="EMBL" id="LAZR01069079">
    <property type="protein sequence ID" value="KKK48401.1"/>
    <property type="molecule type" value="Genomic_DNA"/>
</dbReference>
<keyword evidence="1" id="KW-0472">Membrane</keyword>
<organism evidence="2">
    <name type="scientific">marine sediment metagenome</name>
    <dbReference type="NCBI Taxonomy" id="412755"/>
    <lineage>
        <taxon>unclassified sequences</taxon>
        <taxon>metagenomes</taxon>
        <taxon>ecological metagenomes</taxon>
    </lineage>
</organism>
<feature type="transmembrane region" description="Helical" evidence="1">
    <location>
        <begin position="60"/>
        <end position="78"/>
    </location>
</feature>
<evidence type="ECO:0000313" key="2">
    <source>
        <dbReference type="EMBL" id="KKK48401.1"/>
    </source>
</evidence>
<protein>
    <submittedName>
        <fullName evidence="2">Uncharacterized protein</fullName>
    </submittedName>
</protein>